<comment type="caution">
    <text evidence="6">The sequence shown here is derived from an EMBL/GenBank/DDBJ whole genome shotgun (WGS) entry which is preliminary data.</text>
</comment>
<evidence type="ECO:0000259" key="5">
    <source>
        <dbReference type="PROSITE" id="PS50109"/>
    </source>
</evidence>
<gene>
    <name evidence="6" type="ORF">FHP24_24745</name>
</gene>
<keyword evidence="4" id="KW-0472">Membrane</keyword>
<dbReference type="InterPro" id="IPR036890">
    <property type="entry name" value="HATPase_C_sf"/>
</dbReference>
<keyword evidence="6" id="KW-0418">Kinase</keyword>
<dbReference type="SUPFAM" id="SSF55874">
    <property type="entry name" value="ATPase domain of HSP90 chaperone/DNA topoisomerase II/histidine kinase"/>
    <property type="match status" value="1"/>
</dbReference>
<dbReference type="InterPro" id="IPR003661">
    <property type="entry name" value="HisK_dim/P_dom"/>
</dbReference>
<evidence type="ECO:0000256" key="4">
    <source>
        <dbReference type="SAM" id="Phobius"/>
    </source>
</evidence>
<dbReference type="OrthoDB" id="226486at2"/>
<evidence type="ECO:0000313" key="6">
    <source>
        <dbReference type="EMBL" id="TNM60998.1"/>
    </source>
</evidence>
<dbReference type="Proteomes" id="UP000311605">
    <property type="component" value="Unassembled WGS sequence"/>
</dbReference>
<feature type="transmembrane region" description="Helical" evidence="4">
    <location>
        <begin position="355"/>
        <end position="374"/>
    </location>
</feature>
<accession>A0A5C4XC59</accession>
<dbReference type="PRINTS" id="PR00344">
    <property type="entry name" value="BCTRLSENSOR"/>
</dbReference>
<dbReference type="Gene3D" id="3.40.50.2300">
    <property type="match status" value="2"/>
</dbReference>
<evidence type="ECO:0000313" key="7">
    <source>
        <dbReference type="Proteomes" id="UP000311605"/>
    </source>
</evidence>
<proteinExistence type="predicted"/>
<evidence type="ECO:0000256" key="1">
    <source>
        <dbReference type="ARBA" id="ARBA00000085"/>
    </source>
</evidence>
<dbReference type="InterPro" id="IPR003594">
    <property type="entry name" value="HATPase_dom"/>
</dbReference>
<keyword evidence="3" id="KW-0597">Phosphoprotein</keyword>
<dbReference type="SUPFAM" id="SSF47384">
    <property type="entry name" value="Homodimeric domain of signal transducing histidine kinase"/>
    <property type="match status" value="1"/>
</dbReference>
<dbReference type="InterPro" id="IPR036097">
    <property type="entry name" value="HisK_dim/P_sf"/>
</dbReference>
<dbReference type="RefSeq" id="WP_139678904.1">
    <property type="nucleotide sequence ID" value="NZ_VDMN01000007.1"/>
</dbReference>
<keyword evidence="4" id="KW-1133">Transmembrane helix</keyword>
<dbReference type="EMBL" id="VDMN01000007">
    <property type="protein sequence ID" value="TNM60998.1"/>
    <property type="molecule type" value="Genomic_DNA"/>
</dbReference>
<dbReference type="PANTHER" id="PTHR43065:SF42">
    <property type="entry name" value="TWO-COMPONENT SENSOR PPRA"/>
    <property type="match status" value="1"/>
</dbReference>
<dbReference type="SMART" id="SM00388">
    <property type="entry name" value="HisKA"/>
    <property type="match status" value="1"/>
</dbReference>
<sequence length="623" mass="68520">MLAEKGTATRIMWLRWVPLLLFLIVIRAEYVLAQGATGPIKRILILYENQATLPAVVQVAAGLRESMLANMPLGVEIYSEYLDTDRFPDPANVVRIADYLTSKYVATRFDVVLAGGPGALLFALDHRSTIGSNAPIVFGAVGDTSLRSKVLPPDVKGVVSHFDVRKTIDLALTLQPDASKIVIMTGSSGFDRNWQATAKEALTDSYRGVPVDYKSELTLDGFETVASALPRNAILMVLNIFEDADGRKFYPRDVTQVISSVSKAPAYSVYSSHFGAGVMAGYVGTFEDIGKEMGIIASRILAGDLSGPQTYLLEGGPMIDWNLIKHWGIDPIRIPKDAQVLNYQMPAWEKYRIEILTMLAVILLQAATIVALFLERRRKLRLQTELNLERLELAYLSRTSQLGELSGALAHELNQPLTSILSNAESGTRLLENKPIDIDELRDILNDIVLDNKRAATVITQLRRLMIRGETSLEPMDLNYAATTTLALARSELLARQTNVEVMFDMPDVPIRGNLPQLQQVLLNLILNATDAMANVTPAQREIAIQTKKRENGTCELTVTDRGVGIETGHHAEVFKPFVSTKKSSLGLGLAICRSIVQAHGGTLQFDENFEKGARVILVLPSL</sequence>
<dbReference type="AlphaFoldDB" id="A0A5C4XC59"/>
<dbReference type="GO" id="GO:0000155">
    <property type="term" value="F:phosphorelay sensor kinase activity"/>
    <property type="evidence" value="ECO:0007669"/>
    <property type="project" value="InterPro"/>
</dbReference>
<dbReference type="PROSITE" id="PS50109">
    <property type="entry name" value="HIS_KIN"/>
    <property type="match status" value="1"/>
</dbReference>
<name>A0A5C4XC59_9HYPH</name>
<dbReference type="Pfam" id="PF02518">
    <property type="entry name" value="HATPase_c"/>
    <property type="match status" value="1"/>
</dbReference>
<evidence type="ECO:0000256" key="2">
    <source>
        <dbReference type="ARBA" id="ARBA00012438"/>
    </source>
</evidence>
<comment type="catalytic activity">
    <reaction evidence="1">
        <text>ATP + protein L-histidine = ADP + protein N-phospho-L-histidine.</text>
        <dbReference type="EC" id="2.7.13.3"/>
    </reaction>
</comment>
<organism evidence="6 7">
    <name type="scientific">Aliirhizobium smilacinae</name>
    <dbReference type="NCBI Taxonomy" id="1395944"/>
    <lineage>
        <taxon>Bacteria</taxon>
        <taxon>Pseudomonadati</taxon>
        <taxon>Pseudomonadota</taxon>
        <taxon>Alphaproteobacteria</taxon>
        <taxon>Hyphomicrobiales</taxon>
        <taxon>Rhizobiaceae</taxon>
        <taxon>Aliirhizobium</taxon>
    </lineage>
</organism>
<dbReference type="PANTHER" id="PTHR43065">
    <property type="entry name" value="SENSOR HISTIDINE KINASE"/>
    <property type="match status" value="1"/>
</dbReference>
<dbReference type="InterPro" id="IPR005467">
    <property type="entry name" value="His_kinase_dom"/>
</dbReference>
<dbReference type="CDD" id="cd00082">
    <property type="entry name" value="HisKA"/>
    <property type="match status" value="1"/>
</dbReference>
<keyword evidence="4" id="KW-0812">Transmembrane</keyword>
<reference evidence="6 7" key="1">
    <citation type="submission" date="2019-06" db="EMBL/GenBank/DDBJ databases">
        <title>The draft genome of Rhizobium smilacinae PTYR-5.</title>
        <authorList>
            <person name="Liu L."/>
            <person name="Li L."/>
            <person name="Zhang X."/>
        </authorList>
    </citation>
    <scope>NUCLEOTIDE SEQUENCE [LARGE SCALE GENOMIC DNA]</scope>
    <source>
        <strain evidence="6 7">PTYR-5</strain>
    </source>
</reference>
<dbReference type="Gene3D" id="3.30.565.10">
    <property type="entry name" value="Histidine kinase-like ATPase, C-terminal domain"/>
    <property type="match status" value="1"/>
</dbReference>
<dbReference type="SMART" id="SM00387">
    <property type="entry name" value="HATPase_c"/>
    <property type="match status" value="1"/>
</dbReference>
<evidence type="ECO:0000256" key="3">
    <source>
        <dbReference type="ARBA" id="ARBA00022553"/>
    </source>
</evidence>
<dbReference type="EC" id="2.7.13.3" evidence="2"/>
<feature type="domain" description="Histidine kinase" evidence="5">
    <location>
        <begin position="408"/>
        <end position="623"/>
    </location>
</feature>
<keyword evidence="6" id="KW-0808">Transferase</keyword>
<dbReference type="Gene3D" id="1.10.287.130">
    <property type="match status" value="1"/>
</dbReference>
<protein>
    <recommendedName>
        <fullName evidence="2">histidine kinase</fullName>
        <ecNumber evidence="2">2.7.13.3</ecNumber>
    </recommendedName>
</protein>
<keyword evidence="7" id="KW-1185">Reference proteome</keyword>
<dbReference type="InterPro" id="IPR004358">
    <property type="entry name" value="Sig_transdc_His_kin-like_C"/>
</dbReference>